<dbReference type="EMBL" id="MN740218">
    <property type="protein sequence ID" value="QHT94262.1"/>
    <property type="molecule type" value="Genomic_DNA"/>
</dbReference>
<dbReference type="SMART" id="SM00652">
    <property type="entry name" value="eIF1a"/>
    <property type="match status" value="1"/>
</dbReference>
<dbReference type="PANTHER" id="PTHR21668">
    <property type="entry name" value="EIF-1A"/>
    <property type="match status" value="1"/>
</dbReference>
<proteinExistence type="predicted"/>
<feature type="region of interest" description="Disordered" evidence="1">
    <location>
        <begin position="1"/>
        <end position="28"/>
    </location>
</feature>
<dbReference type="InterPro" id="IPR012340">
    <property type="entry name" value="NA-bd_OB-fold"/>
</dbReference>
<dbReference type="GO" id="GO:0003723">
    <property type="term" value="F:RNA binding"/>
    <property type="evidence" value="ECO:0007669"/>
    <property type="project" value="InterPro"/>
</dbReference>
<dbReference type="InterPro" id="IPR001253">
    <property type="entry name" value="TIF_eIF-1A"/>
</dbReference>
<dbReference type="GO" id="GO:0003743">
    <property type="term" value="F:translation initiation factor activity"/>
    <property type="evidence" value="ECO:0007669"/>
    <property type="project" value="InterPro"/>
</dbReference>
<evidence type="ECO:0000259" key="2">
    <source>
        <dbReference type="PROSITE" id="PS50832"/>
    </source>
</evidence>
<evidence type="ECO:0000256" key="1">
    <source>
        <dbReference type="SAM" id="MobiDB-lite"/>
    </source>
</evidence>
<protein>
    <recommendedName>
        <fullName evidence="2">S1-like domain-containing protein</fullName>
    </recommendedName>
</protein>
<sequence length="176" mass="20017">MVKNTQGGARTKGMARKHMNGGGGGRKLRIPVEEGEEFGCVTKLYGNGMCEIYTNDNEKLTGIIRGSMRGRQKRHNKVTASTVVLVGLRTWESTKKNCDILCLYEDDEVEQLKNMPSVKIDKILDIRNNNMGITKEHAEIVDFEEAEEENFICNEKELNTEDFSWENKEEIVLDDI</sequence>
<dbReference type="Gene3D" id="2.40.50.140">
    <property type="entry name" value="Nucleic acid-binding proteins"/>
    <property type="match status" value="1"/>
</dbReference>
<accession>A0A6C0IMP2</accession>
<evidence type="ECO:0000313" key="3">
    <source>
        <dbReference type="EMBL" id="QHT94262.1"/>
    </source>
</evidence>
<dbReference type="SUPFAM" id="SSF50249">
    <property type="entry name" value="Nucleic acid-binding proteins"/>
    <property type="match status" value="1"/>
</dbReference>
<organism evidence="3">
    <name type="scientific">viral metagenome</name>
    <dbReference type="NCBI Taxonomy" id="1070528"/>
    <lineage>
        <taxon>unclassified sequences</taxon>
        <taxon>metagenomes</taxon>
        <taxon>organismal metagenomes</taxon>
    </lineage>
</organism>
<dbReference type="PROSITE" id="PS50832">
    <property type="entry name" value="S1_IF1_TYPE"/>
    <property type="match status" value="1"/>
</dbReference>
<reference evidence="3" key="1">
    <citation type="journal article" date="2020" name="Nature">
        <title>Giant virus diversity and host interactions through global metagenomics.</title>
        <authorList>
            <person name="Schulz F."/>
            <person name="Roux S."/>
            <person name="Paez-Espino D."/>
            <person name="Jungbluth S."/>
            <person name="Walsh D.A."/>
            <person name="Denef V.J."/>
            <person name="McMahon K.D."/>
            <person name="Konstantinidis K.T."/>
            <person name="Eloe-Fadrosh E.A."/>
            <person name="Kyrpides N.C."/>
            <person name="Woyke T."/>
        </authorList>
    </citation>
    <scope>NUCLEOTIDE SEQUENCE</scope>
    <source>
        <strain evidence="3">GVMAG-M-3300024258-28</strain>
    </source>
</reference>
<feature type="domain" description="S1-like" evidence="2">
    <location>
        <begin position="26"/>
        <end position="105"/>
    </location>
</feature>
<dbReference type="AlphaFoldDB" id="A0A6C0IMP2"/>
<name>A0A6C0IMP2_9ZZZZ</name>
<dbReference type="InterPro" id="IPR006196">
    <property type="entry name" value="RNA-binding_domain_S1_IF1"/>
</dbReference>